<reference evidence="6 7" key="1">
    <citation type="submission" date="2024-02" db="EMBL/GenBank/DDBJ databases">
        <authorList>
            <person name="Vignale AGUSTIN F."/>
            <person name="Sosa J E."/>
            <person name="Modenutti C."/>
        </authorList>
    </citation>
    <scope>NUCLEOTIDE SEQUENCE [LARGE SCALE GENOMIC DNA]</scope>
</reference>
<organism evidence="6 7">
    <name type="scientific">Ilex paraguariensis</name>
    <name type="common">yerba mate</name>
    <dbReference type="NCBI Taxonomy" id="185542"/>
    <lineage>
        <taxon>Eukaryota</taxon>
        <taxon>Viridiplantae</taxon>
        <taxon>Streptophyta</taxon>
        <taxon>Embryophyta</taxon>
        <taxon>Tracheophyta</taxon>
        <taxon>Spermatophyta</taxon>
        <taxon>Magnoliopsida</taxon>
        <taxon>eudicotyledons</taxon>
        <taxon>Gunneridae</taxon>
        <taxon>Pentapetalae</taxon>
        <taxon>asterids</taxon>
        <taxon>campanulids</taxon>
        <taxon>Aquifoliales</taxon>
        <taxon>Aquifoliaceae</taxon>
        <taxon>Ilex</taxon>
    </lineage>
</organism>
<evidence type="ECO:0000256" key="2">
    <source>
        <dbReference type="ARBA" id="ARBA00010966"/>
    </source>
</evidence>
<dbReference type="Pfam" id="PF12656">
    <property type="entry name" value="G-patch_2"/>
    <property type="match status" value="1"/>
</dbReference>
<proteinExistence type="inferred from homology"/>
<dbReference type="PANTHER" id="PTHR15818">
    <property type="entry name" value="G PATCH AND KOW-CONTAINING"/>
    <property type="match status" value="1"/>
</dbReference>
<dbReference type="InterPro" id="IPR000467">
    <property type="entry name" value="G_patch_dom"/>
</dbReference>
<comment type="subcellular location">
    <subcellularLocation>
        <location evidence="1">Nucleus</location>
    </subcellularLocation>
</comment>
<dbReference type="Gene3D" id="2.30.30.140">
    <property type="match status" value="1"/>
</dbReference>
<comment type="caution">
    <text evidence="6">The sequence shown here is derived from an EMBL/GenBank/DDBJ whole genome shotgun (WGS) entry which is preliminary data.</text>
</comment>
<dbReference type="PANTHER" id="PTHR15818:SF2">
    <property type="entry name" value="G-PATCH DOMAIN AND KOW MOTIFS-CONTAINING PROTEIN"/>
    <property type="match status" value="1"/>
</dbReference>
<feature type="region of interest" description="Disordered" evidence="4">
    <location>
        <begin position="302"/>
        <end position="351"/>
    </location>
</feature>
<evidence type="ECO:0000256" key="3">
    <source>
        <dbReference type="ARBA" id="ARBA00023242"/>
    </source>
</evidence>
<dbReference type="SMART" id="SM00443">
    <property type="entry name" value="G_patch"/>
    <property type="match status" value="1"/>
</dbReference>
<evidence type="ECO:0000313" key="6">
    <source>
        <dbReference type="EMBL" id="CAK9173739.1"/>
    </source>
</evidence>
<feature type="compositionally biased region" description="Basic and acidic residues" evidence="4">
    <location>
        <begin position="206"/>
        <end position="229"/>
    </location>
</feature>
<feature type="compositionally biased region" description="Low complexity" evidence="4">
    <location>
        <begin position="1"/>
        <end position="15"/>
    </location>
</feature>
<dbReference type="Pfam" id="PF25088">
    <property type="entry name" value="GPKOW_C"/>
    <property type="match status" value="1"/>
</dbReference>
<dbReference type="Proteomes" id="UP001642360">
    <property type="component" value="Unassembled WGS sequence"/>
</dbReference>
<feature type="region of interest" description="Disordered" evidence="4">
    <location>
        <begin position="1"/>
        <end position="37"/>
    </location>
</feature>
<sequence>MKLSFSLSSNPSSLPQHLKRSQTLNNPKDQEDLTTTSKQYITEFDSLETLKILESKKLIIPPKANEWRPCKKTKNLDLPAQSSGPDNLQFELEPTSSIDLTDSSISYGLNLRQSINNDAVAEPQRPEPIESVMLQKLKDDLQRLPEDKGFDEFTDMPVEGFGKALLSGYGWYEGRGIGRNAKEDVKVVEYTRRTAKEGLGFVGEVPQRDNKNTKQEREQRGNIGKEKDKSGFYVGQDVRVVGGKNMGQKGRILGVMGGGDSIILKLSRNEEEVMVRFRDLADLGSVDEQKCSRKLGEWKMRELTDQRGKDKESSSGRGHKEKEDDWSKGRKKESKRSRDGRNRGNCEEEVSARNPVSWLTSHIRVRIISKELKGGRLYLKKGEIVDVVGRGMCDVSMDESNELIRGVGQEHLETALPRRGGPVLVLYGRHKGVYGTLVERNTENETGVVRDADTHELLNVHLEQIAEFIGDPSYIGY</sequence>
<gene>
    <name evidence="6" type="ORF">ILEXP_LOCUS43470</name>
</gene>
<dbReference type="GO" id="GO:0005634">
    <property type="term" value="C:nucleus"/>
    <property type="evidence" value="ECO:0007669"/>
    <property type="project" value="UniProtKB-SubCell"/>
</dbReference>
<feature type="compositionally biased region" description="Polar residues" evidence="4">
    <location>
        <begin position="21"/>
        <end position="37"/>
    </location>
</feature>
<keyword evidence="7" id="KW-1185">Reference proteome</keyword>
<dbReference type="InterPro" id="IPR026822">
    <property type="entry name" value="Spp2/MOS2_G-patch"/>
</dbReference>
<protein>
    <recommendedName>
        <fullName evidence="5">G-patch domain-containing protein</fullName>
    </recommendedName>
</protein>
<dbReference type="AlphaFoldDB" id="A0ABC8TWB5"/>
<evidence type="ECO:0000256" key="4">
    <source>
        <dbReference type="SAM" id="MobiDB-lite"/>
    </source>
</evidence>
<dbReference type="SMART" id="SM00739">
    <property type="entry name" value="KOW"/>
    <property type="match status" value="2"/>
</dbReference>
<feature type="region of interest" description="Disordered" evidence="4">
    <location>
        <begin position="204"/>
        <end position="229"/>
    </location>
</feature>
<evidence type="ECO:0000313" key="7">
    <source>
        <dbReference type="Proteomes" id="UP001642360"/>
    </source>
</evidence>
<feature type="compositionally biased region" description="Basic and acidic residues" evidence="4">
    <location>
        <begin position="302"/>
        <end position="328"/>
    </location>
</feature>
<dbReference type="EMBL" id="CAUOFW020006202">
    <property type="protein sequence ID" value="CAK9173739.1"/>
    <property type="molecule type" value="Genomic_DNA"/>
</dbReference>
<keyword evidence="3" id="KW-0539">Nucleus</keyword>
<accession>A0ABC8TWB5</accession>
<evidence type="ECO:0000256" key="1">
    <source>
        <dbReference type="ARBA" id="ARBA00004123"/>
    </source>
</evidence>
<dbReference type="PROSITE" id="PS50174">
    <property type="entry name" value="G_PATCH"/>
    <property type="match status" value="1"/>
</dbReference>
<dbReference type="InterPro" id="IPR045166">
    <property type="entry name" value="Spp2-like"/>
</dbReference>
<dbReference type="InterPro" id="IPR005824">
    <property type="entry name" value="KOW"/>
</dbReference>
<feature type="domain" description="G-patch" evidence="5">
    <location>
        <begin position="158"/>
        <end position="204"/>
    </location>
</feature>
<comment type="similarity">
    <text evidence="2">Belongs to the MOS2 family.</text>
</comment>
<feature type="compositionally biased region" description="Basic and acidic residues" evidence="4">
    <location>
        <begin position="336"/>
        <end position="346"/>
    </location>
</feature>
<name>A0ABC8TWB5_9AQUA</name>
<evidence type="ECO:0000259" key="5">
    <source>
        <dbReference type="PROSITE" id="PS50174"/>
    </source>
</evidence>